<sequence length="98" mass="11415">MSIRQSKYSLYDKTQLITKYSTNFTKETNERQKPPYVYKTQSREHRFQRHRTETTPSAGGLACRSFLMTVKASTPPPPVGMNPHNQLFYGSVRTTEPW</sequence>
<protein>
    <submittedName>
        <fullName evidence="2">Uncharacterized protein</fullName>
    </submittedName>
</protein>
<keyword evidence="3" id="KW-1185">Reference proteome</keyword>
<evidence type="ECO:0000313" key="2">
    <source>
        <dbReference type="EMBL" id="KAK4045771.1"/>
    </source>
</evidence>
<accession>A0ABR0BB15</accession>
<gene>
    <name evidence="2" type="ORF">OUZ56_033735</name>
</gene>
<feature type="compositionally biased region" description="Basic and acidic residues" evidence="1">
    <location>
        <begin position="41"/>
        <end position="53"/>
    </location>
</feature>
<dbReference type="Proteomes" id="UP001234178">
    <property type="component" value="Unassembled WGS sequence"/>
</dbReference>
<name>A0ABR0BB15_9CRUS</name>
<organism evidence="2 3">
    <name type="scientific">Daphnia magna</name>
    <dbReference type="NCBI Taxonomy" id="35525"/>
    <lineage>
        <taxon>Eukaryota</taxon>
        <taxon>Metazoa</taxon>
        <taxon>Ecdysozoa</taxon>
        <taxon>Arthropoda</taxon>
        <taxon>Crustacea</taxon>
        <taxon>Branchiopoda</taxon>
        <taxon>Diplostraca</taxon>
        <taxon>Cladocera</taxon>
        <taxon>Anomopoda</taxon>
        <taxon>Daphniidae</taxon>
        <taxon>Daphnia</taxon>
    </lineage>
</organism>
<reference evidence="2 3" key="1">
    <citation type="journal article" date="2023" name="Nucleic Acids Res.">
        <title>The hologenome of Daphnia magna reveals possible DNA methylation and microbiome-mediated evolution of the host genome.</title>
        <authorList>
            <person name="Chaturvedi A."/>
            <person name="Li X."/>
            <person name="Dhandapani V."/>
            <person name="Marshall H."/>
            <person name="Kissane S."/>
            <person name="Cuenca-Cambronero M."/>
            <person name="Asole G."/>
            <person name="Calvet F."/>
            <person name="Ruiz-Romero M."/>
            <person name="Marangio P."/>
            <person name="Guigo R."/>
            <person name="Rago D."/>
            <person name="Mirbahai L."/>
            <person name="Eastwood N."/>
            <person name="Colbourne J.K."/>
            <person name="Zhou J."/>
            <person name="Mallon E."/>
            <person name="Orsini L."/>
        </authorList>
    </citation>
    <scope>NUCLEOTIDE SEQUENCE [LARGE SCALE GENOMIC DNA]</scope>
    <source>
        <strain evidence="2">LRV0_1</strain>
    </source>
</reference>
<feature type="region of interest" description="Disordered" evidence="1">
    <location>
        <begin position="40"/>
        <end position="59"/>
    </location>
</feature>
<proteinExistence type="predicted"/>
<evidence type="ECO:0000313" key="3">
    <source>
        <dbReference type="Proteomes" id="UP001234178"/>
    </source>
</evidence>
<dbReference type="EMBL" id="JAOYFB010000061">
    <property type="protein sequence ID" value="KAK4045771.1"/>
    <property type="molecule type" value="Genomic_DNA"/>
</dbReference>
<comment type="caution">
    <text evidence="2">The sequence shown here is derived from an EMBL/GenBank/DDBJ whole genome shotgun (WGS) entry which is preliminary data.</text>
</comment>
<evidence type="ECO:0000256" key="1">
    <source>
        <dbReference type="SAM" id="MobiDB-lite"/>
    </source>
</evidence>